<keyword evidence="2" id="KW-1185">Reference proteome</keyword>
<reference evidence="1" key="2">
    <citation type="submission" date="2020-09" db="EMBL/GenBank/DDBJ databases">
        <authorList>
            <person name="Sun Q."/>
            <person name="Sedlacek I."/>
        </authorList>
    </citation>
    <scope>NUCLEOTIDE SEQUENCE</scope>
    <source>
        <strain evidence="1">CCM 7905</strain>
    </source>
</reference>
<dbReference type="Proteomes" id="UP000654257">
    <property type="component" value="Unassembled WGS sequence"/>
</dbReference>
<comment type="caution">
    <text evidence="1">The sequence shown here is derived from an EMBL/GenBank/DDBJ whole genome shotgun (WGS) entry which is preliminary data.</text>
</comment>
<dbReference type="EMBL" id="BMCU01000006">
    <property type="protein sequence ID" value="GGG27394.1"/>
    <property type="molecule type" value="Genomic_DNA"/>
</dbReference>
<sequence length="71" mass="8546">MHPLYPHDHLRILAQDREQQMERTDRLRVARARADLRRQERRVQEAWLELVRAVENAGDARRALVAIDNHR</sequence>
<gene>
    <name evidence="1" type="ORF">GCM10007304_46530</name>
</gene>
<evidence type="ECO:0000313" key="1">
    <source>
        <dbReference type="EMBL" id="GGG27394.1"/>
    </source>
</evidence>
<accession>A0A917G7Y6</accession>
<reference evidence="1" key="1">
    <citation type="journal article" date="2014" name="Int. J. Syst. Evol. Microbiol.">
        <title>Complete genome sequence of Corynebacterium casei LMG S-19264T (=DSM 44701T), isolated from a smear-ripened cheese.</title>
        <authorList>
            <consortium name="US DOE Joint Genome Institute (JGI-PGF)"/>
            <person name="Walter F."/>
            <person name="Albersmeier A."/>
            <person name="Kalinowski J."/>
            <person name="Ruckert C."/>
        </authorList>
    </citation>
    <scope>NUCLEOTIDE SEQUENCE</scope>
    <source>
        <strain evidence="1">CCM 7905</strain>
    </source>
</reference>
<dbReference type="AlphaFoldDB" id="A0A917G7Y6"/>
<organism evidence="1 2">
    <name type="scientific">Rhodococcoides trifolii</name>
    <dbReference type="NCBI Taxonomy" id="908250"/>
    <lineage>
        <taxon>Bacteria</taxon>
        <taxon>Bacillati</taxon>
        <taxon>Actinomycetota</taxon>
        <taxon>Actinomycetes</taxon>
        <taxon>Mycobacteriales</taxon>
        <taxon>Nocardiaceae</taxon>
        <taxon>Rhodococcoides</taxon>
    </lineage>
</organism>
<evidence type="ECO:0000313" key="2">
    <source>
        <dbReference type="Proteomes" id="UP000654257"/>
    </source>
</evidence>
<name>A0A917G7Y6_9NOCA</name>
<proteinExistence type="predicted"/>
<protein>
    <submittedName>
        <fullName evidence="1">Uncharacterized protein</fullName>
    </submittedName>
</protein>